<dbReference type="Proteomes" id="UP000011182">
    <property type="component" value="Unassembled WGS sequence"/>
</dbReference>
<organism evidence="1 2">
    <name type="scientific">Bacillus inaquosorum KCTC 13429</name>
    <dbReference type="NCBI Taxonomy" id="1236548"/>
    <lineage>
        <taxon>Bacteria</taxon>
        <taxon>Bacillati</taxon>
        <taxon>Bacillota</taxon>
        <taxon>Bacilli</taxon>
        <taxon>Bacillales</taxon>
        <taxon>Bacillaceae</taxon>
        <taxon>Bacillus</taxon>
    </lineage>
</organism>
<name>A0A9W5LF28_9BACI</name>
<reference evidence="1 2" key="1">
    <citation type="journal article" date="2014" name="Syst. Appl. Microbiol.">
        <title>Genomic insights into the taxonomic status of the three subspecies of Bacillus subtilis.</title>
        <authorList>
            <person name="Yi H."/>
            <person name="Chun J."/>
            <person name="Cha C.J."/>
        </authorList>
    </citation>
    <scope>NUCLEOTIDE SEQUENCE [LARGE SCALE GENOMIC DNA]</scope>
    <source>
        <strain evidence="1 2">KCTC 13429</strain>
    </source>
</reference>
<gene>
    <name evidence="1" type="ORF">BSI_39450</name>
</gene>
<dbReference type="RefSeq" id="WP_003241763.1">
    <property type="nucleotide sequence ID" value="NZ_AMXN01000009.1"/>
</dbReference>
<protein>
    <submittedName>
        <fullName evidence="1">Uncharacterized protein</fullName>
    </submittedName>
</protein>
<proteinExistence type="predicted"/>
<evidence type="ECO:0000313" key="2">
    <source>
        <dbReference type="Proteomes" id="UP000011182"/>
    </source>
</evidence>
<accession>A0A9W5LF28</accession>
<dbReference type="AlphaFoldDB" id="A0A9W5LF28"/>
<evidence type="ECO:0000313" key="1">
    <source>
        <dbReference type="EMBL" id="ELS59564.1"/>
    </source>
</evidence>
<sequence length="80" mass="9419">MKILNFKFDNSFFELHAAFTTDLALLTDYDIQMDMLMVSKAILKTAGYTNFLIQDTYFIVEDSNSVYCSYHFERKDSEFT</sequence>
<comment type="caution">
    <text evidence="1">The sequence shown here is derived from an EMBL/GenBank/DDBJ whole genome shotgun (WGS) entry which is preliminary data.</text>
</comment>
<keyword evidence="2" id="KW-1185">Reference proteome</keyword>
<dbReference type="EMBL" id="AMXN01000009">
    <property type="protein sequence ID" value="ELS59564.1"/>
    <property type="molecule type" value="Genomic_DNA"/>
</dbReference>